<dbReference type="FunFam" id="1.10.730.10:FF:000006">
    <property type="entry name" value="Arginyl-tRNA synthetase 2, mitochondrial"/>
    <property type="match status" value="1"/>
</dbReference>
<dbReference type="SUPFAM" id="SSF52374">
    <property type="entry name" value="Nucleotidylyl transferase"/>
    <property type="match status" value="1"/>
</dbReference>
<dbReference type="GO" id="GO:0004814">
    <property type="term" value="F:arginine-tRNA ligase activity"/>
    <property type="evidence" value="ECO:0007669"/>
    <property type="project" value="UniProtKB-EC"/>
</dbReference>
<dbReference type="SMART" id="SM00836">
    <property type="entry name" value="DALR_1"/>
    <property type="match status" value="1"/>
</dbReference>
<comment type="catalytic activity">
    <reaction evidence="11">
        <text>tRNA(Arg) + L-arginine + ATP = L-arginyl-tRNA(Arg) + AMP + diphosphate</text>
        <dbReference type="Rhea" id="RHEA:20301"/>
        <dbReference type="Rhea" id="RHEA-COMP:9658"/>
        <dbReference type="Rhea" id="RHEA-COMP:9673"/>
        <dbReference type="ChEBI" id="CHEBI:30616"/>
        <dbReference type="ChEBI" id="CHEBI:32682"/>
        <dbReference type="ChEBI" id="CHEBI:33019"/>
        <dbReference type="ChEBI" id="CHEBI:78442"/>
        <dbReference type="ChEBI" id="CHEBI:78513"/>
        <dbReference type="ChEBI" id="CHEBI:456215"/>
        <dbReference type="EC" id="6.1.1.19"/>
    </reaction>
</comment>
<protein>
    <recommendedName>
        <fullName evidence="4">arginine--tRNA ligase</fullName>
        <ecNumber evidence="4">6.1.1.19</ecNumber>
    </recommendedName>
</protein>
<comment type="similarity">
    <text evidence="2">Belongs to the class-I aminoacyl-tRNA synthetase family.</text>
</comment>
<dbReference type="NCBIfam" id="TIGR00456">
    <property type="entry name" value="argS"/>
    <property type="match status" value="1"/>
</dbReference>
<sequence>MQNIKEYLTSQVKKAFDESFNCDINPALLSVNCYNNKNVDYCTKPLQAVSIALKEKGITTTPKELFDILIKYIDVDKFTITFDRNCININLKKKFIEELLNYNNLHNYESLNITNLKKRILVDFSSPNIAKDMHVGHLRSTIIGDSICKLFELQGHDVHRINHIGDFGLQFGMIIQHLLDKHPDYENHNFNISDLQKFYAESKKRFDIDVNFMKNAYNKVVMLQSGDTNIVNAWNFIKDISRKSYNEIYDKLDIKLIECGESFYQNKIPNLVKELEEKGILELDEGRKIIKIPGYDVPLTVIKSDGGFTYDTTDLAAVKYRLVDLDMDKVVYVVDNGQSLHFQLVFKVAEMMGWKKPYQELIHVGFGVVLGSDGTKFKSRMGDTVKLIDLLDEGIKKATDVLDKLRNDKQNNVEISDTEKQQIIKNVAYGSIKYADLSSTRTDDYKFSFEEMLSLKGNTGAYQLYNYVRICAILRNMGPYIDKLDNVQFTVTEKPELDLCKMILQFPEIINRVNGDLMFHTLCSYLYDLTKTLSVFHTKCRCLEFNEQKELISVNYSRIILCLYTKTIIEKCFDILGINKLEKM</sequence>
<evidence type="ECO:0000259" key="12">
    <source>
        <dbReference type="SMART" id="SM00836"/>
    </source>
</evidence>
<dbReference type="CDD" id="cd00671">
    <property type="entry name" value="ArgRS_core"/>
    <property type="match status" value="1"/>
</dbReference>
<evidence type="ECO:0000256" key="9">
    <source>
        <dbReference type="ARBA" id="ARBA00022917"/>
    </source>
</evidence>
<dbReference type="InterPro" id="IPR035684">
    <property type="entry name" value="ArgRS_core"/>
</dbReference>
<dbReference type="InterPro" id="IPR001278">
    <property type="entry name" value="Arg-tRNA-ligase"/>
</dbReference>
<keyword evidence="7" id="KW-0547">Nucleotide-binding</keyword>
<keyword evidence="10" id="KW-0030">Aminoacyl-tRNA synthetase</keyword>
<evidence type="ECO:0000256" key="5">
    <source>
        <dbReference type="ARBA" id="ARBA00022490"/>
    </source>
</evidence>
<evidence type="ECO:0000256" key="2">
    <source>
        <dbReference type="ARBA" id="ARBA00005594"/>
    </source>
</evidence>
<evidence type="ECO:0000313" key="13">
    <source>
        <dbReference type="EMBL" id="QKF93676.1"/>
    </source>
</evidence>
<evidence type="ECO:0000256" key="8">
    <source>
        <dbReference type="ARBA" id="ARBA00022840"/>
    </source>
</evidence>
<dbReference type="FunFam" id="3.40.50.620:FF:000116">
    <property type="entry name" value="Arginine--tRNA ligase"/>
    <property type="match status" value="1"/>
</dbReference>
<evidence type="ECO:0000256" key="6">
    <source>
        <dbReference type="ARBA" id="ARBA00022598"/>
    </source>
</evidence>
<dbReference type="InterPro" id="IPR001412">
    <property type="entry name" value="aa-tRNA-synth_I_CS"/>
</dbReference>
<name>A0A7D3V7B9_9VIRU</name>
<evidence type="ECO:0000256" key="11">
    <source>
        <dbReference type="ARBA" id="ARBA00049339"/>
    </source>
</evidence>
<dbReference type="Pfam" id="PF00750">
    <property type="entry name" value="tRNA-synt_1d"/>
    <property type="match status" value="1"/>
</dbReference>
<accession>A0A7D3V7B9</accession>
<dbReference type="InterPro" id="IPR008909">
    <property type="entry name" value="DALR_anticod-bd"/>
</dbReference>
<organism evidence="13 14">
    <name type="scientific">Fadolivirus FV1/VV64</name>
    <dbReference type="NCBI Taxonomy" id="3070911"/>
    <lineage>
        <taxon>Viruses</taxon>
        <taxon>Varidnaviria</taxon>
        <taxon>Bamfordvirae</taxon>
        <taxon>Nucleocytoviricota</taxon>
        <taxon>Megaviricetes</taxon>
        <taxon>Imitervirales</taxon>
        <taxon>Mimiviridae</taxon>
        <taxon>Klosneuvirinae</taxon>
        <taxon>Fadolivirus</taxon>
        <taxon>Fadolivirus algeromassiliense</taxon>
    </lineage>
</organism>
<evidence type="ECO:0000256" key="7">
    <source>
        <dbReference type="ARBA" id="ARBA00022741"/>
    </source>
</evidence>
<evidence type="ECO:0000256" key="3">
    <source>
        <dbReference type="ARBA" id="ARBA00011245"/>
    </source>
</evidence>
<evidence type="ECO:0000256" key="4">
    <source>
        <dbReference type="ARBA" id="ARBA00012837"/>
    </source>
</evidence>
<keyword evidence="5" id="KW-0963">Cytoplasm</keyword>
<evidence type="ECO:0000256" key="1">
    <source>
        <dbReference type="ARBA" id="ARBA00004496"/>
    </source>
</evidence>
<dbReference type="SUPFAM" id="SSF47323">
    <property type="entry name" value="Anticodon-binding domain of a subclass of class I aminoacyl-tRNA synthetases"/>
    <property type="match status" value="1"/>
</dbReference>
<dbReference type="EC" id="6.1.1.19" evidence="4"/>
<dbReference type="InterPro" id="IPR009080">
    <property type="entry name" value="tRNAsynth_Ia_anticodon-bd"/>
</dbReference>
<dbReference type="PANTHER" id="PTHR11956">
    <property type="entry name" value="ARGINYL-TRNA SYNTHETASE"/>
    <property type="match status" value="1"/>
</dbReference>
<keyword evidence="8" id="KW-0067">ATP-binding</keyword>
<feature type="domain" description="DALR anticodon binding" evidence="12">
    <location>
        <begin position="464"/>
        <end position="584"/>
    </location>
</feature>
<dbReference type="EMBL" id="MT418680">
    <property type="protein sequence ID" value="QKF93676.1"/>
    <property type="molecule type" value="Genomic_DNA"/>
</dbReference>
<evidence type="ECO:0000313" key="14">
    <source>
        <dbReference type="Proteomes" id="UP001162001"/>
    </source>
</evidence>
<dbReference type="InterPro" id="IPR014729">
    <property type="entry name" value="Rossmann-like_a/b/a_fold"/>
</dbReference>
<evidence type="ECO:0000256" key="10">
    <source>
        <dbReference type="ARBA" id="ARBA00023146"/>
    </source>
</evidence>
<comment type="subunit">
    <text evidence="3">Monomer.</text>
</comment>
<dbReference type="Pfam" id="PF05746">
    <property type="entry name" value="DALR_1"/>
    <property type="match status" value="1"/>
</dbReference>
<keyword evidence="9" id="KW-0648">Protein biosynthesis</keyword>
<proteinExistence type="inferred from homology"/>
<reference evidence="13 14" key="1">
    <citation type="submission" date="2020-04" db="EMBL/GenBank/DDBJ databases">
        <title>Advantages and limits of metagenomic assembly and binning of a giant virus.</title>
        <authorList>
            <person name="Schulz F."/>
            <person name="Andreani J."/>
            <person name="Francis R."/>
            <person name="Boudjemaa H."/>
            <person name="Bou Khalil J.Y."/>
            <person name="Lee J."/>
            <person name="La Scola B."/>
            <person name="Woyke T."/>
        </authorList>
    </citation>
    <scope>NUCLEOTIDE SEQUENCE [LARGE SCALE GENOMIC DNA]</scope>
    <source>
        <strain evidence="13 14">FV1/VV64</strain>
    </source>
</reference>
<dbReference type="Gene3D" id="3.40.50.620">
    <property type="entry name" value="HUPs"/>
    <property type="match status" value="1"/>
</dbReference>
<dbReference type="PROSITE" id="PS00178">
    <property type="entry name" value="AA_TRNA_LIGASE_I"/>
    <property type="match status" value="1"/>
</dbReference>
<comment type="subcellular location">
    <subcellularLocation>
        <location evidence="1">Cytoplasm</location>
    </subcellularLocation>
</comment>
<dbReference type="PRINTS" id="PR01038">
    <property type="entry name" value="TRNASYNTHARG"/>
</dbReference>
<dbReference type="PANTHER" id="PTHR11956:SF5">
    <property type="entry name" value="ARGININE--TRNA LIGASE, CYTOPLASMIC"/>
    <property type="match status" value="1"/>
</dbReference>
<keyword evidence="6" id="KW-0436">Ligase</keyword>
<dbReference type="Proteomes" id="UP001162001">
    <property type="component" value="Segment"/>
</dbReference>
<dbReference type="Gene3D" id="1.10.730.10">
    <property type="entry name" value="Isoleucyl-tRNA Synthetase, Domain 1"/>
    <property type="match status" value="1"/>
</dbReference>
<gene>
    <name evidence="13" type="ORF">Fadolivirus_1_218</name>
</gene>
<keyword evidence="14" id="KW-1185">Reference proteome</keyword>
<dbReference type="GO" id="GO:0005524">
    <property type="term" value="F:ATP binding"/>
    <property type="evidence" value="ECO:0007669"/>
    <property type="project" value="UniProtKB-KW"/>
</dbReference>